<name>D2VJY6_NAEGR</name>
<feature type="compositionally biased region" description="Polar residues" evidence="1">
    <location>
        <begin position="331"/>
        <end position="352"/>
    </location>
</feature>
<dbReference type="RefSeq" id="XP_002675516.1">
    <property type="nucleotide sequence ID" value="XM_002675470.1"/>
</dbReference>
<feature type="compositionally biased region" description="Low complexity" evidence="1">
    <location>
        <begin position="410"/>
        <end position="432"/>
    </location>
</feature>
<evidence type="ECO:0000313" key="3">
    <source>
        <dbReference type="Proteomes" id="UP000006671"/>
    </source>
</evidence>
<feature type="region of interest" description="Disordered" evidence="1">
    <location>
        <begin position="402"/>
        <end position="466"/>
    </location>
</feature>
<feature type="compositionally biased region" description="Polar residues" evidence="1">
    <location>
        <begin position="296"/>
        <end position="313"/>
    </location>
</feature>
<dbReference type="InParanoid" id="D2VJY6"/>
<reference evidence="2 3" key="1">
    <citation type="journal article" date="2010" name="Cell">
        <title>The genome of Naegleria gruberi illuminates early eukaryotic versatility.</title>
        <authorList>
            <person name="Fritz-Laylin L.K."/>
            <person name="Prochnik S.E."/>
            <person name="Ginger M.L."/>
            <person name="Dacks J.B."/>
            <person name="Carpenter M.L."/>
            <person name="Field M.C."/>
            <person name="Kuo A."/>
            <person name="Paredez A."/>
            <person name="Chapman J."/>
            <person name="Pham J."/>
            <person name="Shu S."/>
            <person name="Neupane R."/>
            <person name="Cipriano M."/>
            <person name="Mancuso J."/>
            <person name="Tu H."/>
            <person name="Salamov A."/>
            <person name="Lindquist E."/>
            <person name="Shapiro H."/>
            <person name="Lucas S."/>
            <person name="Grigoriev I.V."/>
            <person name="Cande W.Z."/>
            <person name="Fulton C."/>
            <person name="Rokhsar D.S."/>
            <person name="Dawson S.C."/>
        </authorList>
    </citation>
    <scope>NUCLEOTIDE SEQUENCE [LARGE SCALE GENOMIC DNA]</scope>
    <source>
        <strain evidence="2 3">NEG-M</strain>
    </source>
</reference>
<sequence>MRHSRPPVYNHFHHSSNNNGGLGRDDFLMNSKDKFNVDLKSSLNDLQITNSLRKSMNRRESMEDLTVFLEKNQNSGLLPIQPTPPPLNREDSLANDVFTYQDSMKEFSLEELKHHHLRRLNESRNESYRASNYFESAASLITTTTEEQNYYDEDDENIAIEGVDRESDIMLHSDDEDYQDEDDFEGQNHLLGKKKVKVFPFLVDSPPDLKKKGRTKALQVAYNKRKEKLQRVKQELEMGRTSPTLFSINSQTPPPFRKSPCPPLDIFHQNSFHKKKPDPLLSSIESLLVQIPHQSSSATSISQQNHHNLSTFVPSKERPSSMKAGHRKKNLTSSADGTKTSRSVSSTNVNLNCLQKDPIPDDYLGHHIATTSSRIQSKYKEHFAVSKNPIVVIANRNQYKEKKADKEKALQNNSSSSSSLPLPISNSQPSQSLAPPHKSNNTTTTSTVKEPMNRAPLYKIPQAPKRKKLTPEDLGLTYQASLELDKGLPTSCQVDAKKVIMQTLINSWIGIGPSLGDVNVENRKPLNLKPSKITSSNPEERRKEILKLMYKDRQTEVKENILKPKQTKKNR</sequence>
<gene>
    <name evidence="2" type="ORF">NAEGRDRAFT_50170</name>
</gene>
<dbReference type="OMA" id="KKVIMQT"/>
<dbReference type="VEuPathDB" id="AmoebaDB:NAEGRDRAFT_50170"/>
<feature type="region of interest" description="Disordered" evidence="1">
    <location>
        <begin position="1"/>
        <end position="23"/>
    </location>
</feature>
<dbReference type="Proteomes" id="UP000006671">
    <property type="component" value="Unassembled WGS sequence"/>
</dbReference>
<evidence type="ECO:0000256" key="1">
    <source>
        <dbReference type="SAM" id="MobiDB-lite"/>
    </source>
</evidence>
<dbReference type="KEGG" id="ngr:NAEGRDRAFT_50170"/>
<protein>
    <submittedName>
        <fullName evidence="2">Predicted protein</fullName>
    </submittedName>
</protein>
<dbReference type="GeneID" id="8852860"/>
<evidence type="ECO:0000313" key="2">
    <source>
        <dbReference type="EMBL" id="EFC42772.1"/>
    </source>
</evidence>
<feature type="region of interest" description="Disordered" evidence="1">
    <location>
        <begin position="296"/>
        <end position="352"/>
    </location>
</feature>
<proteinExistence type="predicted"/>
<accession>D2VJY6</accession>
<dbReference type="OrthoDB" id="10415690at2759"/>
<organism evidence="3">
    <name type="scientific">Naegleria gruberi</name>
    <name type="common">Amoeba</name>
    <dbReference type="NCBI Taxonomy" id="5762"/>
    <lineage>
        <taxon>Eukaryota</taxon>
        <taxon>Discoba</taxon>
        <taxon>Heterolobosea</taxon>
        <taxon>Tetramitia</taxon>
        <taxon>Eutetramitia</taxon>
        <taxon>Vahlkampfiidae</taxon>
        <taxon>Naegleria</taxon>
    </lineage>
</organism>
<dbReference type="AlphaFoldDB" id="D2VJY6"/>
<dbReference type="EMBL" id="GG738877">
    <property type="protein sequence ID" value="EFC42772.1"/>
    <property type="molecule type" value="Genomic_DNA"/>
</dbReference>
<keyword evidence="3" id="KW-1185">Reference proteome</keyword>